<keyword evidence="3" id="KW-1185">Reference proteome</keyword>
<accession>A0A0B0MAH2</accession>
<evidence type="ECO:0000313" key="2">
    <source>
        <dbReference type="EMBL" id="KHG02835.1"/>
    </source>
</evidence>
<name>A0A0B0MAH2_GOSAR</name>
<dbReference type="EMBL" id="JRRC01301008">
    <property type="protein sequence ID" value="KHG02835.1"/>
    <property type="molecule type" value="Genomic_DNA"/>
</dbReference>
<proteinExistence type="predicted"/>
<evidence type="ECO:0000313" key="3">
    <source>
        <dbReference type="Proteomes" id="UP000032142"/>
    </source>
</evidence>
<protein>
    <submittedName>
        <fullName evidence="1">Uncharacterized protein</fullName>
    </submittedName>
</protein>
<reference evidence="1" key="1">
    <citation type="submission" date="2014-09" db="EMBL/GenBank/DDBJ databases">
        <title>G. arboreum L. cv. AKA8401 A2 genome assembly version 1.0.</title>
        <authorList>
            <person name="Mudge J."/>
            <person name="Ramaraj T."/>
            <person name="Lindquist I.E."/>
            <person name="Bharti A.K."/>
            <person name="Sundararajan A."/>
            <person name="Cameron C.T."/>
            <person name="Woodward J.E."/>
            <person name="May G.D."/>
            <person name="Brubaker C."/>
            <person name="Broadhvest J."/>
            <person name="Wilkins T.A."/>
        </authorList>
    </citation>
    <scope>NUCLEOTIDE SEQUENCE</scope>
</reference>
<sequence length="12" mass="1372">MYQYSKGIGLIV</sequence>
<reference evidence="3" key="2">
    <citation type="submission" date="2014-09" db="EMBL/GenBank/DDBJ databases">
        <authorList>
            <person name="Mudge J."/>
            <person name="Ramaraj T."/>
            <person name="Lindquist I.E."/>
            <person name="Bharti A.K."/>
            <person name="Sundararajan A."/>
            <person name="Cameron C.T."/>
            <person name="Woodward J.E."/>
            <person name="May G.D."/>
            <person name="Brubaker C."/>
            <person name="Broadhvest J."/>
            <person name="Wilkins T.A."/>
        </authorList>
    </citation>
    <scope>NUCLEOTIDE SEQUENCE</scope>
    <source>
        <strain evidence="3">cv. AKA8401</strain>
    </source>
</reference>
<organism evidence="1 3">
    <name type="scientific">Gossypium arboreum</name>
    <name type="common">Tree cotton</name>
    <name type="synonym">Gossypium nanking</name>
    <dbReference type="NCBI Taxonomy" id="29729"/>
    <lineage>
        <taxon>Eukaryota</taxon>
        <taxon>Viridiplantae</taxon>
        <taxon>Streptophyta</taxon>
        <taxon>Embryophyta</taxon>
        <taxon>Tracheophyta</taxon>
        <taxon>Spermatophyta</taxon>
        <taxon>Magnoliopsida</taxon>
        <taxon>eudicotyledons</taxon>
        <taxon>Gunneridae</taxon>
        <taxon>Pentapetalae</taxon>
        <taxon>rosids</taxon>
        <taxon>malvids</taxon>
        <taxon>Malvales</taxon>
        <taxon>Malvaceae</taxon>
        <taxon>Malvoideae</taxon>
        <taxon>Gossypium</taxon>
    </lineage>
</organism>
<comment type="caution">
    <text evidence="1">The sequence shown here is derived from an EMBL/GenBank/DDBJ whole genome shotgun (WGS) entry which is preliminary data.</text>
</comment>
<gene>
    <name evidence="2" type="ORF">F383_24586</name>
    <name evidence="1" type="ORF">F383_36887</name>
</gene>
<dbReference type="EMBL" id="JRRC01001833">
    <property type="protein sequence ID" value="KHF97281.1"/>
    <property type="molecule type" value="Genomic_DNA"/>
</dbReference>
<dbReference type="Proteomes" id="UP000032142">
    <property type="component" value="Unassembled WGS sequence"/>
</dbReference>
<evidence type="ECO:0000313" key="1">
    <source>
        <dbReference type="EMBL" id="KHF97281.1"/>
    </source>
</evidence>